<feature type="domain" description="AAA+ ATPase" evidence="14">
    <location>
        <begin position="189"/>
        <end position="361"/>
    </location>
</feature>
<name>S2KQE2_LITA3</name>
<evidence type="ECO:0000256" key="12">
    <source>
        <dbReference type="ARBA" id="ARBA00025337"/>
    </source>
</evidence>
<accession>S2KQE2</accession>
<dbReference type="Pfam" id="PF00448">
    <property type="entry name" value="SRP54"/>
    <property type="match status" value="1"/>
</dbReference>
<dbReference type="GO" id="GO:0015031">
    <property type="term" value="P:protein transport"/>
    <property type="evidence" value="ECO:0007669"/>
    <property type="project" value="UniProtKB-KW"/>
</dbReference>
<comment type="caution">
    <text evidence="16">The sequence shown here is derived from an EMBL/GenBank/DDBJ whole genome shotgun (WGS) entry which is preliminary data.</text>
</comment>
<comment type="similarity">
    <text evidence="2">Belongs to the GTP-binding SRP family.</text>
</comment>
<keyword evidence="17" id="KW-1185">Reference proteome</keyword>
<dbReference type="SMART" id="SM00962">
    <property type="entry name" value="SRP54"/>
    <property type="match status" value="1"/>
</dbReference>
<dbReference type="Gene3D" id="1.20.120.1380">
    <property type="entry name" value="Flagellar FlhF biosynthesis protein, N domain"/>
    <property type="match status" value="1"/>
</dbReference>
<evidence type="ECO:0000256" key="1">
    <source>
        <dbReference type="ARBA" id="ARBA00004413"/>
    </source>
</evidence>
<evidence type="ECO:0000256" key="8">
    <source>
        <dbReference type="ARBA" id="ARBA00022927"/>
    </source>
</evidence>
<dbReference type="eggNOG" id="COG1419">
    <property type="taxonomic scope" value="Bacteria"/>
</dbReference>
<evidence type="ECO:0000313" key="17">
    <source>
        <dbReference type="Proteomes" id="UP000014463"/>
    </source>
</evidence>
<evidence type="ECO:0000256" key="10">
    <source>
        <dbReference type="ARBA" id="ARBA00023136"/>
    </source>
</evidence>
<sequence>MSVKRFVGSNSREAMRQVRATLGDDALILSNRRIDEGVEILAMADDEHDRLTQTSATRAVAASPQTGAGHAVTNVAPMPSVVAPSAVTSPMDFAALSERLLGEMQDMRAMLSRQGGGTATASTPSVTNRLRQCLWGAGIGPRLADELLATLPAELSALDGGEAEGKAWLKRQLSARLVVSESEAELLDAGGVIALVGPTGVGKTTTTAKLAARYVMRHGSEGVVLVTTDSYRVGAHEQLRIYARLLGVEVHALDAETPLEALLEQLGDKRLVIIDTVGMSQRDQRLVKQVAQLGSNGKRVRLMLLLNAASHGDTLEDVIVTYRRAAQASDNRLVDCILTKSDEAARLGPLLDAVIRHGLQLHYVSHGQQVPEDLCLANAHRLVDQALDVDDDSPFAPSVDDLGGLSKERSLQSLSRGLLGQGRSLVTTLETLREKIAGFSLMEEAWQIAGTPRQYHQSGIVSLQERVTQLAQRQASLGGGLTVLWGVSRLSGCDWPSPVQGLDSQGRLLGLNWQYHALPAGQDQRLGWAGDCLGGDRHLLAQCPDKAALEWLDAWQLPWLAAVKGNRRMVYQGERRNLSQLAELAKGGEPLVCRLRGANVIAELSYLGVEMPSVRREGQVQTPPIVAWFCRLSDADSGREVGRRYWLSSCHDQEQARQLLATDLVHADLPLLTRQAWQRLGHAGFAQCDPSLRLLLAGGFAAVALRLDQDHDTWAMDVRAQLLALQGGKAQRKPKLLLEALLHLFTARDVFQQMSVSGQRVLGG</sequence>
<protein>
    <recommendedName>
        <fullName evidence="3 13">Flagellar biosynthesis protein FlhF</fullName>
    </recommendedName>
</protein>
<dbReference type="GO" id="GO:0003924">
    <property type="term" value="F:GTPase activity"/>
    <property type="evidence" value="ECO:0007669"/>
    <property type="project" value="UniProtKB-UniRule"/>
</dbReference>
<comment type="function">
    <text evidence="12">Necessary for flagellar biosynthesis. May be involved in translocation of the flagellum.</text>
</comment>
<dbReference type="InterPro" id="IPR000897">
    <property type="entry name" value="SRP54_GTPase_dom"/>
</dbReference>
<dbReference type="Gene3D" id="3.40.50.300">
    <property type="entry name" value="P-loop containing nucleotide triphosphate hydrolases"/>
    <property type="match status" value="1"/>
</dbReference>
<dbReference type="STRING" id="1121939.L861_02895"/>
<keyword evidence="8" id="KW-0653">Protein transport</keyword>
<dbReference type="PANTHER" id="PTHR43134:SF3">
    <property type="entry name" value="FLAGELLAR BIOSYNTHESIS PROTEIN FLHF"/>
    <property type="match status" value="1"/>
</dbReference>
<evidence type="ECO:0000259" key="14">
    <source>
        <dbReference type="SMART" id="SM00382"/>
    </source>
</evidence>
<reference evidence="16 17" key="1">
    <citation type="journal article" date="2013" name="Genome Announc.">
        <title>Draft genome sequence of the moderately halophilic gammaproteobacterium Halomonas anticariensis FP35.</title>
        <authorList>
            <person name="Tahrioui A."/>
            <person name="Quesada E."/>
            <person name="Llamas I."/>
        </authorList>
    </citation>
    <scope>NUCLEOTIDE SEQUENCE [LARGE SCALE GENOMIC DNA]</scope>
    <source>
        <strain evidence="17">DSM 16096 / CECT 5854 / LMG 22089 / FP35</strain>
    </source>
</reference>
<dbReference type="GO" id="GO:0005886">
    <property type="term" value="C:plasma membrane"/>
    <property type="evidence" value="ECO:0007669"/>
    <property type="project" value="UniProtKB-SubCell"/>
</dbReference>
<dbReference type="EMBL" id="ASTJ01000011">
    <property type="protein sequence ID" value="EPC04282.1"/>
    <property type="molecule type" value="Genomic_DNA"/>
</dbReference>
<dbReference type="InterPro" id="IPR003593">
    <property type="entry name" value="AAA+_ATPase"/>
</dbReference>
<dbReference type="OrthoDB" id="9778554at2"/>
<feature type="domain" description="SRP54-type proteins GTP-binding" evidence="15">
    <location>
        <begin position="190"/>
        <end position="388"/>
    </location>
</feature>
<keyword evidence="5" id="KW-1003">Cell membrane</keyword>
<evidence type="ECO:0000313" key="16">
    <source>
        <dbReference type="EMBL" id="EPC04282.1"/>
    </source>
</evidence>
<dbReference type="CDD" id="cd17873">
    <property type="entry name" value="FlhF"/>
    <property type="match status" value="1"/>
</dbReference>
<evidence type="ECO:0000256" key="2">
    <source>
        <dbReference type="ARBA" id="ARBA00008531"/>
    </source>
</evidence>
<comment type="subcellular location">
    <subcellularLocation>
        <location evidence="1">Cell membrane</location>
        <topology evidence="1">Peripheral membrane protein</topology>
        <orientation evidence="1">Cytoplasmic side</orientation>
    </subcellularLocation>
</comment>
<dbReference type="AlphaFoldDB" id="S2KQE2"/>
<organism evidence="16 17">
    <name type="scientific">Litchfieldella anticariensis (strain DSM 16096 / CECT 5854 / CIP 108499 / LMG 22089 / FP35)</name>
    <name type="common">Halomonas anticariensis</name>
    <dbReference type="NCBI Taxonomy" id="1121939"/>
    <lineage>
        <taxon>Bacteria</taxon>
        <taxon>Pseudomonadati</taxon>
        <taxon>Pseudomonadota</taxon>
        <taxon>Gammaproteobacteria</taxon>
        <taxon>Oceanospirillales</taxon>
        <taxon>Halomonadaceae</taxon>
        <taxon>Litchfieldella</taxon>
    </lineage>
</organism>
<dbReference type="InterPro" id="IPR020006">
    <property type="entry name" value="FlhF"/>
</dbReference>
<dbReference type="InterPro" id="IPR027417">
    <property type="entry name" value="P-loop_NTPase"/>
</dbReference>
<evidence type="ECO:0000256" key="9">
    <source>
        <dbReference type="ARBA" id="ARBA00023134"/>
    </source>
</evidence>
<dbReference type="PATRIC" id="fig|1121939.11.peg.535"/>
<keyword evidence="4" id="KW-0813">Transport</keyword>
<dbReference type="InterPro" id="IPR047040">
    <property type="entry name" value="FlhF__GTPase_dom"/>
</dbReference>
<dbReference type="NCBIfam" id="TIGR03499">
    <property type="entry name" value="FlhF"/>
    <property type="match status" value="1"/>
</dbReference>
<proteinExistence type="inferred from homology"/>
<dbReference type="SUPFAM" id="SSF52540">
    <property type="entry name" value="P-loop containing nucleoside triphosphate hydrolases"/>
    <property type="match status" value="1"/>
</dbReference>
<gene>
    <name evidence="16" type="ORF">L861_02895</name>
</gene>
<dbReference type="GO" id="GO:0005047">
    <property type="term" value="F:signal recognition particle binding"/>
    <property type="evidence" value="ECO:0007669"/>
    <property type="project" value="TreeGrafter"/>
</dbReference>
<keyword evidence="11" id="KW-1006">Bacterial flagellum protein export</keyword>
<keyword evidence="7" id="KW-1005">Bacterial flagellum biogenesis</keyword>
<keyword evidence="6" id="KW-0547">Nucleotide-binding</keyword>
<dbReference type="GO" id="GO:0006614">
    <property type="term" value="P:SRP-dependent cotranslational protein targeting to membrane"/>
    <property type="evidence" value="ECO:0007669"/>
    <property type="project" value="UniProtKB-UniRule"/>
</dbReference>
<evidence type="ECO:0000259" key="15">
    <source>
        <dbReference type="SMART" id="SM00962"/>
    </source>
</evidence>
<dbReference type="RefSeq" id="WP_016415016.1">
    <property type="nucleotide sequence ID" value="NZ_AUAB01000001.1"/>
</dbReference>
<dbReference type="Proteomes" id="UP000014463">
    <property type="component" value="Unassembled WGS sequence"/>
</dbReference>
<dbReference type="GO" id="GO:0044781">
    <property type="term" value="P:bacterial-type flagellum organization"/>
    <property type="evidence" value="ECO:0007669"/>
    <property type="project" value="UniProtKB-UniRule"/>
</dbReference>
<evidence type="ECO:0000256" key="13">
    <source>
        <dbReference type="NCBIfam" id="TIGR03499"/>
    </source>
</evidence>
<evidence type="ECO:0000256" key="3">
    <source>
        <dbReference type="ARBA" id="ARBA00014919"/>
    </source>
</evidence>
<keyword evidence="10" id="KW-0472">Membrane</keyword>
<evidence type="ECO:0000256" key="11">
    <source>
        <dbReference type="ARBA" id="ARBA00023225"/>
    </source>
</evidence>
<evidence type="ECO:0000256" key="7">
    <source>
        <dbReference type="ARBA" id="ARBA00022795"/>
    </source>
</evidence>
<evidence type="ECO:0000256" key="6">
    <source>
        <dbReference type="ARBA" id="ARBA00022741"/>
    </source>
</evidence>
<evidence type="ECO:0000256" key="5">
    <source>
        <dbReference type="ARBA" id="ARBA00022475"/>
    </source>
</evidence>
<dbReference type="PANTHER" id="PTHR43134">
    <property type="entry name" value="SIGNAL RECOGNITION PARTICLE RECEPTOR SUBUNIT ALPHA"/>
    <property type="match status" value="1"/>
</dbReference>
<dbReference type="FunFam" id="3.40.50.300:FF:000695">
    <property type="entry name" value="Flagellar biosynthesis regulator FlhF"/>
    <property type="match status" value="1"/>
</dbReference>
<dbReference type="SMART" id="SM00382">
    <property type="entry name" value="AAA"/>
    <property type="match status" value="1"/>
</dbReference>
<keyword evidence="9" id="KW-0342">GTP-binding</keyword>
<evidence type="ECO:0000256" key="4">
    <source>
        <dbReference type="ARBA" id="ARBA00022448"/>
    </source>
</evidence>
<dbReference type="GO" id="GO:0005525">
    <property type="term" value="F:GTP binding"/>
    <property type="evidence" value="ECO:0007669"/>
    <property type="project" value="UniProtKB-UniRule"/>
</dbReference>